<organism evidence="1 2">
    <name type="scientific">Paenibacillus ferrarius</name>
    <dbReference type="NCBI Taxonomy" id="1469647"/>
    <lineage>
        <taxon>Bacteria</taxon>
        <taxon>Bacillati</taxon>
        <taxon>Bacillota</taxon>
        <taxon>Bacilli</taxon>
        <taxon>Bacillales</taxon>
        <taxon>Paenibacillaceae</taxon>
        <taxon>Paenibacillus</taxon>
    </lineage>
</organism>
<dbReference type="AlphaFoldDB" id="A0A1V4H941"/>
<dbReference type="EMBL" id="MBTG01000056">
    <property type="protein sequence ID" value="OPH47740.1"/>
    <property type="molecule type" value="Genomic_DNA"/>
</dbReference>
<keyword evidence="2" id="KW-1185">Reference proteome</keyword>
<protein>
    <recommendedName>
        <fullName evidence="3">RNA dependent RNA polymerase</fullName>
    </recommendedName>
</protein>
<evidence type="ECO:0008006" key="3">
    <source>
        <dbReference type="Google" id="ProtNLM"/>
    </source>
</evidence>
<dbReference type="GO" id="GO:0003968">
    <property type="term" value="F:RNA-directed RNA polymerase activity"/>
    <property type="evidence" value="ECO:0007669"/>
    <property type="project" value="InterPro"/>
</dbReference>
<name>A0A1V4H941_9BACL</name>
<proteinExistence type="predicted"/>
<gene>
    <name evidence="1" type="ORF">BC351_10240</name>
</gene>
<sequence>MEFIDEIVKSGFSEEKVDEIKQQIKLIKKKKTTKSHVEKLGRLYCELDELLFMNDYLCIQFDKKTDFDQANKGFYFNNIRFTRLYGTNGGVKNETIVYVSDKVGAELRKRIDNGRDVNKEIVPAKLESYKSLISSASVKVTEPDEMGVLVVRDFVHEIDAEVIRLKDHTDQPPSLEEVYTKVQVNASDGFGLISPEFAARWAADLGLDYIPSGFIVRNSFCKGTLFTFDFVLWAKQKAQTETVKDVWSQLQDISKVQIILTAGMLKLWSSYANIGHYRACCKENGYSYRVTKTTPKKLEQERNLNYQFIQSLHLNEADLDQLLMPTVDEIKDVMGRDWRKSILYLKGNHVGDKNIEMLTYDYAQALMIDPQMINDPFVKRKIREMIDQRINSAKIGELKVKGNYSILSGDPVALLEHMFQFKEVRGLLGAGEFYSRYWLDQGIHQVAAFRAPMTCHNNIRIFRFVENEEINKWYTYLSGVTIINAWDTTTQALNGCDFDGDQIMTTSNEIILSGINESKALICEQKNANAVIPAEQDFVIANKNSFGNEIGQITNSATSMYDKLAEFKPESLEYKTLLERIMSCQHYQQNAIDKAKGIEFHPMPSVWFNYKSNLELDKDTKEVLNVNEFNIRILANKKPYFMIYRYEHLNNDYKKFLSNTNQNSFNRFGCSVAELIEKESKTDEETQFIQSYFNQMPVSRGNSVVNQLCWKIEEHFAARKSKQKSEAFDYSILMSPDRTYSKSTFKKIKDLYDEYKYMTQAYMLGKKVTISNRAAEDTYSDQRRLFTERFKVIASQMCSNEEELCDIIVTLCYTNDQSKQFAWDIVGEKMINNLLKRNDFVISYPELDAAGDIEFSGNRFSMKKKQIGLHEEWVHEYFAK</sequence>
<accession>A0A1V4H941</accession>
<reference evidence="2" key="1">
    <citation type="submission" date="2016-07" db="EMBL/GenBank/DDBJ databases">
        <authorList>
            <person name="Florea S."/>
            <person name="Webb J.S."/>
            <person name="Jaromczyk J."/>
            <person name="Schardl C.L."/>
        </authorList>
    </citation>
    <scope>NUCLEOTIDE SEQUENCE [LARGE SCALE GENOMIC DNA]</scope>
    <source>
        <strain evidence="2">CY1</strain>
    </source>
</reference>
<dbReference type="Proteomes" id="UP000190626">
    <property type="component" value="Unassembled WGS sequence"/>
</dbReference>
<dbReference type="STRING" id="1469647.BC351_10240"/>
<evidence type="ECO:0000313" key="2">
    <source>
        <dbReference type="Proteomes" id="UP000190626"/>
    </source>
</evidence>
<comment type="caution">
    <text evidence="1">The sequence shown here is derived from an EMBL/GenBank/DDBJ whole genome shotgun (WGS) entry which is preliminary data.</text>
</comment>
<evidence type="ECO:0000313" key="1">
    <source>
        <dbReference type="EMBL" id="OPH47740.1"/>
    </source>
</evidence>